<keyword evidence="3" id="KW-1185">Reference proteome</keyword>
<dbReference type="KEGG" id="vg:40100958"/>
<dbReference type="Proteomes" id="UP000240931">
    <property type="component" value="Segment"/>
</dbReference>
<proteinExistence type="predicted"/>
<dbReference type="EMBL" id="LT960551">
    <property type="protein sequence ID" value="SOK58709.1"/>
    <property type="molecule type" value="Genomic_DNA"/>
</dbReference>
<evidence type="ECO:0000313" key="2">
    <source>
        <dbReference type="EMBL" id="VUE36478.1"/>
    </source>
</evidence>
<reference evidence="2 4" key="3">
    <citation type="submission" date="2019-06" db="EMBL/GenBank/DDBJ databases">
        <authorList>
            <person name="Bower L."/>
            <person name="Leinonen R."/>
        </authorList>
    </citation>
    <scope>NUCLEOTIDE SEQUENCE [LARGE SCALE GENOMIC DNA]</scope>
</reference>
<dbReference type="RefSeq" id="YP_009624042.1">
    <property type="nucleotide sequence ID" value="NC_042116.1"/>
</dbReference>
<dbReference type="EMBL" id="LR596615">
    <property type="protein sequence ID" value="VUE36478.1"/>
    <property type="molecule type" value="Genomic_DNA"/>
</dbReference>
<evidence type="ECO:0000313" key="4">
    <source>
        <dbReference type="Proteomes" id="UP000317227"/>
    </source>
</evidence>
<reference evidence="3" key="2">
    <citation type="submission" date="2017-10" db="EMBL/GenBank/DDBJ databases">
        <authorList>
            <person name="Skurnik M."/>
        </authorList>
    </citation>
    <scope>NUCLEOTIDE SEQUENCE [LARGE SCALE GENOMIC DNA]</scope>
</reference>
<gene>
    <name evidence="1" type="primary">g432</name>
</gene>
<evidence type="ECO:0000313" key="3">
    <source>
        <dbReference type="Proteomes" id="UP000240931"/>
    </source>
</evidence>
<reference evidence="1" key="1">
    <citation type="submission" date="2017-10" db="EMBL/GenBank/DDBJ databases">
        <authorList>
            <person name="Banno H."/>
            <person name="Chua N.-H."/>
        </authorList>
    </citation>
    <scope>NUCLEOTIDE SEQUENCE [LARGE SCALE GENOMIC DNA]</scope>
</reference>
<evidence type="ECO:0000313" key="1">
    <source>
        <dbReference type="EMBL" id="SOK58709.1"/>
    </source>
</evidence>
<name>A0A2C9CXR2_9CAUD</name>
<dbReference type="Proteomes" id="UP000317227">
    <property type="component" value="Segment"/>
</dbReference>
<sequence>MKLEYTPVPHKIGPLFEITVAHEHGDSDKLNYHTLKLETASEDELLTVLKYINETSDQINEKRWYDKKLPLNFSYDHDVQYAEGKTLYFALQPDSIYSEPYAAISIKEVRFIDANGVESIVQGW</sequence>
<organism evidence="1 3">
    <name type="scientific">Yersinia phage fHe-Yen9-04</name>
    <dbReference type="NCBI Taxonomy" id="2052742"/>
    <lineage>
        <taxon>Viruses</taxon>
        <taxon>Duplodnaviria</taxon>
        <taxon>Heunggongvirae</taxon>
        <taxon>Uroviricota</taxon>
        <taxon>Caudoviricetes</taxon>
        <taxon>Eneladusvirus</taxon>
        <taxon>Eneladusvirus Yen904</taxon>
    </lineage>
</organism>
<protein>
    <submittedName>
        <fullName evidence="1">Uncharacterized protein</fullName>
    </submittedName>
</protein>
<dbReference type="GeneID" id="40100958"/>
<accession>A0A2C9CXR2</accession>